<sequence>MFCLLILSIFGTFALNTSDYEISIAANQQRWEKNFNASEGGANREGSGVGYAGVNGLYSWYTIADPETYNTHLYPSTLANYDPSGTDMPVAGTFPDNFDADDPNSWPRQNLMNDTTDNDYDYAYLVTYLYPDVPPKGMDATKFSSYKFRINGQRQVIIEIGGIKVGVKNPL</sequence>
<organism evidence="1 2">
    <name type="scientific">Desulfobacula toluolica (strain DSM 7467 / Tol2)</name>
    <dbReference type="NCBI Taxonomy" id="651182"/>
    <lineage>
        <taxon>Bacteria</taxon>
        <taxon>Pseudomonadati</taxon>
        <taxon>Thermodesulfobacteriota</taxon>
        <taxon>Desulfobacteria</taxon>
        <taxon>Desulfobacterales</taxon>
        <taxon>Desulfobacteraceae</taxon>
        <taxon>Desulfobacula</taxon>
    </lineage>
</organism>
<proteinExistence type="predicted"/>
<dbReference type="AlphaFoldDB" id="K0NH71"/>
<reference evidence="1 2" key="1">
    <citation type="journal article" date="2013" name="Environ. Microbiol.">
        <title>Complete genome, catabolic sub-proteomes and key-metabolites of Desulfobacula toluolica Tol2, a marine, aromatic compound-degrading, sulfate-reducing bacterium.</title>
        <authorList>
            <person name="Wohlbrand L."/>
            <person name="Jacob J.H."/>
            <person name="Kube M."/>
            <person name="Mussmann M."/>
            <person name="Jarling R."/>
            <person name="Beck A."/>
            <person name="Amann R."/>
            <person name="Wilkes H."/>
            <person name="Reinhardt R."/>
            <person name="Rabus R."/>
        </authorList>
    </citation>
    <scope>NUCLEOTIDE SEQUENCE [LARGE SCALE GENOMIC DNA]</scope>
    <source>
        <strain evidence="2">DSM 7467 / Tol2</strain>
    </source>
</reference>
<accession>K0NH71</accession>
<dbReference type="HOGENOM" id="CLU_1560494_0_0_7"/>
<keyword evidence="2" id="KW-1185">Reference proteome</keyword>
<dbReference type="KEGG" id="dto:TOL2_C21590"/>
<dbReference type="EMBL" id="FO203503">
    <property type="protein sequence ID" value="CCK80320.1"/>
    <property type="molecule type" value="Genomic_DNA"/>
</dbReference>
<evidence type="ECO:0000313" key="2">
    <source>
        <dbReference type="Proteomes" id="UP000007347"/>
    </source>
</evidence>
<dbReference type="Proteomes" id="UP000007347">
    <property type="component" value="Chromosome"/>
</dbReference>
<dbReference type="STRING" id="651182.TOL2_C21590"/>
<protein>
    <submittedName>
        <fullName evidence="1">Uncharacterized protein</fullName>
    </submittedName>
</protein>
<name>K0NH71_DESTT</name>
<gene>
    <name evidence="1" type="ordered locus">TOL2_C21590</name>
</gene>
<evidence type="ECO:0000313" key="1">
    <source>
        <dbReference type="EMBL" id="CCK80320.1"/>
    </source>
</evidence>